<dbReference type="SUPFAM" id="SSF46934">
    <property type="entry name" value="UBA-like"/>
    <property type="match status" value="1"/>
</dbReference>
<dbReference type="HOGENOM" id="CLU_1787278_0_0_1"/>
<accession>A0A098VTC6</accession>
<organism evidence="3 4">
    <name type="scientific">Mitosporidium daphniae</name>
    <dbReference type="NCBI Taxonomy" id="1485682"/>
    <lineage>
        <taxon>Eukaryota</taxon>
        <taxon>Fungi</taxon>
        <taxon>Fungi incertae sedis</taxon>
        <taxon>Microsporidia</taxon>
        <taxon>Mitosporidium</taxon>
    </lineage>
</organism>
<proteinExistence type="predicted"/>
<dbReference type="VEuPathDB" id="MicrosporidiaDB:DI09_4p340"/>
<protein>
    <recommendedName>
        <fullName evidence="2">CUE domain-containing protein</fullName>
    </recommendedName>
</protein>
<comment type="caution">
    <text evidence="3">The sequence shown here is derived from an EMBL/GenBank/DDBJ whole genome shotgun (WGS) entry which is preliminary data.</text>
</comment>
<dbReference type="InterPro" id="IPR009060">
    <property type="entry name" value="UBA-like_sf"/>
</dbReference>
<name>A0A098VTC6_9MICR</name>
<feature type="domain" description="CUE" evidence="2">
    <location>
        <begin position="39"/>
        <end position="82"/>
    </location>
</feature>
<dbReference type="PROSITE" id="PS51140">
    <property type="entry name" value="CUE"/>
    <property type="match status" value="1"/>
</dbReference>
<reference evidence="3 4" key="1">
    <citation type="submission" date="2014-04" db="EMBL/GenBank/DDBJ databases">
        <title>A new species of microsporidia sheds light on the evolution of extreme parasitism.</title>
        <authorList>
            <person name="Haag K.L."/>
            <person name="James T.Y."/>
            <person name="Larsson R."/>
            <person name="Schaer T.M."/>
            <person name="Refardt D."/>
            <person name="Pombert J.-F."/>
            <person name="Ebert D."/>
        </authorList>
    </citation>
    <scope>NUCLEOTIDE SEQUENCE [LARGE SCALE GENOMIC DNA]</scope>
    <source>
        <strain evidence="3 4">UGP3</strain>
        <tissue evidence="3">Spores</tissue>
    </source>
</reference>
<evidence type="ECO:0000256" key="1">
    <source>
        <dbReference type="SAM" id="MobiDB-lite"/>
    </source>
</evidence>
<feature type="region of interest" description="Disordered" evidence="1">
    <location>
        <begin position="88"/>
        <end position="112"/>
    </location>
</feature>
<dbReference type="GeneID" id="25260170"/>
<dbReference type="Gene3D" id="1.10.8.10">
    <property type="entry name" value="DNA helicase RuvA subunit, C-terminal domain"/>
    <property type="match status" value="1"/>
</dbReference>
<dbReference type="InterPro" id="IPR003892">
    <property type="entry name" value="CUE"/>
</dbReference>
<dbReference type="RefSeq" id="XP_013237378.1">
    <property type="nucleotide sequence ID" value="XM_013381924.1"/>
</dbReference>
<keyword evidence="4" id="KW-1185">Reference proteome</keyword>
<dbReference type="SMART" id="SM00546">
    <property type="entry name" value="CUE"/>
    <property type="match status" value="1"/>
</dbReference>
<evidence type="ECO:0000313" key="3">
    <source>
        <dbReference type="EMBL" id="KGG50951.1"/>
    </source>
</evidence>
<evidence type="ECO:0000259" key="2">
    <source>
        <dbReference type="PROSITE" id="PS51140"/>
    </source>
</evidence>
<evidence type="ECO:0000313" key="4">
    <source>
        <dbReference type="Proteomes" id="UP000029725"/>
    </source>
</evidence>
<dbReference type="GO" id="GO:0043130">
    <property type="term" value="F:ubiquitin binding"/>
    <property type="evidence" value="ECO:0007669"/>
    <property type="project" value="InterPro"/>
</dbReference>
<gene>
    <name evidence="3" type="ORF">DI09_4p340</name>
</gene>
<dbReference type="EMBL" id="JMKJ01000444">
    <property type="protein sequence ID" value="KGG50951.1"/>
    <property type="molecule type" value="Genomic_DNA"/>
</dbReference>
<sequence>METILIFPLLIAATVAVYTLAAKIINSAGNTTYNANPAEFERSLETLCRMFPSLQEEQLRALLMKSSGSLEKTISTLLDMNAKRESQNTKAYQGTGLDSKFHPTNQPDHTWYDDPILRHQSLQQRKAAAVEKARSMFLEKKLSQQ</sequence>
<dbReference type="Pfam" id="PF02845">
    <property type="entry name" value="CUE"/>
    <property type="match status" value="1"/>
</dbReference>
<dbReference type="Proteomes" id="UP000029725">
    <property type="component" value="Unassembled WGS sequence"/>
</dbReference>
<dbReference type="AlphaFoldDB" id="A0A098VTC6"/>